<evidence type="ECO:0000256" key="3">
    <source>
        <dbReference type="ARBA" id="ARBA00022729"/>
    </source>
</evidence>
<dbReference type="AlphaFoldDB" id="A0A8C6UU91"/>
<dbReference type="PANTHER" id="PTHR19331">
    <property type="entry name" value="SCAVENGER RECEPTOR DOMAIN-CONTAINING"/>
    <property type="match status" value="1"/>
</dbReference>
<keyword evidence="5 7" id="KW-1015">Disulfide bond</keyword>
<evidence type="ECO:0000256" key="8">
    <source>
        <dbReference type="SAM" id="SignalP"/>
    </source>
</evidence>
<dbReference type="SMART" id="SM00202">
    <property type="entry name" value="SR"/>
    <property type="match status" value="1"/>
</dbReference>
<dbReference type="GO" id="GO:0016020">
    <property type="term" value="C:membrane"/>
    <property type="evidence" value="ECO:0007669"/>
    <property type="project" value="InterPro"/>
</dbReference>
<dbReference type="SUPFAM" id="SSF56487">
    <property type="entry name" value="SRCR-like"/>
    <property type="match status" value="1"/>
</dbReference>
<proteinExistence type="predicted"/>
<keyword evidence="6" id="KW-0325">Glycoprotein</keyword>
<dbReference type="Ensembl" id="ENSNMLT00000045993.1">
    <property type="protein sequence ID" value="ENSNMLP00000041375.1"/>
    <property type="gene ID" value="ENSNMLG00000025342.1"/>
</dbReference>
<protein>
    <recommendedName>
        <fullName evidence="9">SRCR domain-containing protein</fullName>
    </recommendedName>
</protein>
<comment type="caution">
    <text evidence="7">Lacks conserved residue(s) required for the propagation of feature annotation.</text>
</comment>
<reference evidence="10" key="1">
    <citation type="submission" date="2025-08" db="UniProtKB">
        <authorList>
            <consortium name="Ensembl"/>
        </authorList>
    </citation>
    <scope>IDENTIFICATION</scope>
</reference>
<evidence type="ECO:0000256" key="2">
    <source>
        <dbReference type="ARBA" id="ARBA00022525"/>
    </source>
</evidence>
<dbReference type="Gene3D" id="3.10.250.10">
    <property type="entry name" value="SRCR-like domain"/>
    <property type="match status" value="1"/>
</dbReference>
<evidence type="ECO:0000259" key="9">
    <source>
        <dbReference type="PROSITE" id="PS50287"/>
    </source>
</evidence>
<dbReference type="FunFam" id="3.10.250.10:FF:000006">
    <property type="entry name" value="neurotrypsin isoform X2"/>
    <property type="match status" value="1"/>
</dbReference>
<dbReference type="PROSITE" id="PS50287">
    <property type="entry name" value="SRCR_2"/>
    <property type="match status" value="1"/>
</dbReference>
<accession>A0A8C6UU91</accession>
<feature type="chain" id="PRO_5034326856" description="SRCR domain-containing protein" evidence="8">
    <location>
        <begin position="18"/>
        <end position="191"/>
    </location>
</feature>
<reference evidence="10" key="2">
    <citation type="submission" date="2025-09" db="UniProtKB">
        <authorList>
            <consortium name="Ensembl"/>
        </authorList>
    </citation>
    <scope>IDENTIFICATION</scope>
</reference>
<comment type="subcellular location">
    <subcellularLocation>
        <location evidence="1">Secreted</location>
    </subcellularLocation>
</comment>
<evidence type="ECO:0000256" key="1">
    <source>
        <dbReference type="ARBA" id="ARBA00004613"/>
    </source>
</evidence>
<dbReference type="InterPro" id="IPR036772">
    <property type="entry name" value="SRCR-like_dom_sf"/>
</dbReference>
<sequence length="191" mass="21224">HLNFFLFNIWLQILCNGASLRLAGTNSSCSGRVEVFNSGQWRTVCDDDWDIYDAQVVCRQLGCGRAVSAPGSAKFGQGTVPILMDEVKCIGNETYLMDCAHSKSHNCGHHEDAGVVCEGTNTIYCRVAHRDVKINRFYDYHNIKGRGRLTIRIFSPLKSLTLTCEPLHSPVVEQDKNNKCGLSWTGAMPLV</sequence>
<evidence type="ECO:0000256" key="4">
    <source>
        <dbReference type="ARBA" id="ARBA00022737"/>
    </source>
</evidence>
<dbReference type="Pfam" id="PF00530">
    <property type="entry name" value="SRCR"/>
    <property type="match status" value="1"/>
</dbReference>
<feature type="disulfide bond" evidence="7">
    <location>
        <begin position="89"/>
        <end position="99"/>
    </location>
</feature>
<keyword evidence="4" id="KW-0677">Repeat</keyword>
<keyword evidence="2" id="KW-0964">Secreted</keyword>
<evidence type="ECO:0000313" key="11">
    <source>
        <dbReference type="Proteomes" id="UP000694523"/>
    </source>
</evidence>
<evidence type="ECO:0000256" key="6">
    <source>
        <dbReference type="ARBA" id="ARBA00023180"/>
    </source>
</evidence>
<organism evidence="10 11">
    <name type="scientific">Neogobius melanostomus</name>
    <name type="common">round goby</name>
    <dbReference type="NCBI Taxonomy" id="47308"/>
    <lineage>
        <taxon>Eukaryota</taxon>
        <taxon>Metazoa</taxon>
        <taxon>Chordata</taxon>
        <taxon>Craniata</taxon>
        <taxon>Vertebrata</taxon>
        <taxon>Euteleostomi</taxon>
        <taxon>Actinopterygii</taxon>
        <taxon>Neopterygii</taxon>
        <taxon>Teleostei</taxon>
        <taxon>Neoteleostei</taxon>
        <taxon>Acanthomorphata</taxon>
        <taxon>Gobiaria</taxon>
        <taxon>Gobiiformes</taxon>
        <taxon>Gobioidei</taxon>
        <taxon>Gobiidae</taxon>
        <taxon>Benthophilinae</taxon>
        <taxon>Neogobiini</taxon>
        <taxon>Neogobius</taxon>
    </lineage>
</organism>
<keyword evidence="3 8" id="KW-0732">Signal</keyword>
<dbReference type="PANTHER" id="PTHR19331:SF22">
    <property type="entry name" value="DELETED IN MALIGNANT BRAIN TUMORS 1 PROTEIN"/>
    <property type="match status" value="1"/>
</dbReference>
<dbReference type="Proteomes" id="UP000694523">
    <property type="component" value="Unplaced"/>
</dbReference>
<feature type="signal peptide" evidence="8">
    <location>
        <begin position="1"/>
        <end position="17"/>
    </location>
</feature>
<evidence type="ECO:0000256" key="5">
    <source>
        <dbReference type="ARBA" id="ARBA00023157"/>
    </source>
</evidence>
<dbReference type="PRINTS" id="PR00258">
    <property type="entry name" value="SPERACTRCPTR"/>
</dbReference>
<keyword evidence="11" id="KW-1185">Reference proteome</keyword>
<name>A0A8C6UU91_9GOBI</name>
<feature type="domain" description="SRCR" evidence="9">
    <location>
        <begin position="20"/>
        <end position="118"/>
    </location>
</feature>
<evidence type="ECO:0000313" key="10">
    <source>
        <dbReference type="Ensembl" id="ENSNMLP00000041375.1"/>
    </source>
</evidence>
<evidence type="ECO:0000256" key="7">
    <source>
        <dbReference type="PROSITE-ProRule" id="PRU00196"/>
    </source>
</evidence>
<dbReference type="InterPro" id="IPR001190">
    <property type="entry name" value="SRCR"/>
</dbReference>